<feature type="compositionally biased region" description="Basic and acidic residues" evidence="4">
    <location>
        <begin position="1"/>
        <end position="21"/>
    </location>
</feature>
<evidence type="ECO:0000256" key="2">
    <source>
        <dbReference type="ARBA" id="ARBA00035108"/>
    </source>
</evidence>
<evidence type="ECO:0000256" key="1">
    <source>
        <dbReference type="ARBA" id="ARBA00022987"/>
    </source>
</evidence>
<dbReference type="InterPro" id="IPR007805">
    <property type="entry name" value="GvpK"/>
</dbReference>
<comment type="subcellular location">
    <subcellularLocation>
        <location evidence="2">Gas vesicle</location>
    </subcellularLocation>
</comment>
<evidence type="ECO:0000256" key="4">
    <source>
        <dbReference type="SAM" id="MobiDB-lite"/>
    </source>
</evidence>
<dbReference type="Pfam" id="PF05121">
    <property type="entry name" value="GvpK"/>
    <property type="match status" value="1"/>
</dbReference>
<evidence type="ECO:0000313" key="5">
    <source>
        <dbReference type="EMBL" id="MFD0690143.1"/>
    </source>
</evidence>
<dbReference type="Proteomes" id="UP001597063">
    <property type="component" value="Unassembled WGS sequence"/>
</dbReference>
<accession>A0ABW2XX95</accession>
<reference evidence="6" key="1">
    <citation type="journal article" date="2019" name="Int. J. Syst. Evol. Microbiol.">
        <title>The Global Catalogue of Microorganisms (GCM) 10K type strain sequencing project: providing services to taxonomists for standard genome sequencing and annotation.</title>
        <authorList>
            <consortium name="The Broad Institute Genomics Platform"/>
            <consortium name="The Broad Institute Genome Sequencing Center for Infectious Disease"/>
            <person name="Wu L."/>
            <person name="Ma J."/>
        </authorList>
    </citation>
    <scope>NUCLEOTIDE SEQUENCE [LARGE SCALE GENOMIC DNA]</scope>
    <source>
        <strain evidence="6">JCM 9371</strain>
    </source>
</reference>
<dbReference type="PANTHER" id="PTHR40137:SF2">
    <property type="entry name" value="PROTEIN GVPK 1"/>
    <property type="match status" value="1"/>
</dbReference>
<keyword evidence="1" id="KW-0304">Gas vesicle</keyword>
<name>A0ABW2XX95_9ACTN</name>
<proteinExistence type="inferred from homology"/>
<keyword evidence="6" id="KW-1185">Reference proteome</keyword>
<dbReference type="PANTHER" id="PTHR40137">
    <property type="entry name" value="PROTEIN GVPK 1"/>
    <property type="match status" value="1"/>
</dbReference>
<feature type="region of interest" description="Disordered" evidence="4">
    <location>
        <begin position="1"/>
        <end position="79"/>
    </location>
</feature>
<dbReference type="EMBL" id="JBHTGP010000018">
    <property type="protein sequence ID" value="MFD0690143.1"/>
    <property type="molecule type" value="Genomic_DNA"/>
</dbReference>
<evidence type="ECO:0000256" key="3">
    <source>
        <dbReference type="ARBA" id="ARBA00035659"/>
    </source>
</evidence>
<dbReference type="RefSeq" id="WP_242618922.1">
    <property type="nucleotide sequence ID" value="NZ_CAACUY010000005.1"/>
</dbReference>
<evidence type="ECO:0000313" key="6">
    <source>
        <dbReference type="Proteomes" id="UP001597063"/>
    </source>
</evidence>
<comment type="similarity">
    <text evidence="3">Belongs to the gas vesicle GvpK family.</text>
</comment>
<protein>
    <submittedName>
        <fullName evidence="5">Gas vesicle protein K</fullName>
    </submittedName>
</protein>
<gene>
    <name evidence="5" type="ORF">ACFQZM_37025</name>
</gene>
<organism evidence="5 6">
    <name type="scientific">Actinomadura fibrosa</name>
    <dbReference type="NCBI Taxonomy" id="111802"/>
    <lineage>
        <taxon>Bacteria</taxon>
        <taxon>Bacillati</taxon>
        <taxon>Actinomycetota</taxon>
        <taxon>Actinomycetes</taxon>
        <taxon>Streptosporangiales</taxon>
        <taxon>Thermomonosporaceae</taxon>
        <taxon>Actinomadura</taxon>
    </lineage>
</organism>
<sequence length="162" mass="17772">MTSAYRDPDRDRGDGRDRRPVTGDATVHDLVAGDPFTEDILAGRTGGAAGEGPVRAVPARRPADRPRSGSAVMQRLRTDPETVERDLVKLVLTLVELIRQLMERQALRRAEGGDLTDEQVEQLGLALMRLDEAMTKLKNHFDLDDGDLNLDLGPLGPLLPEV</sequence>
<comment type="caution">
    <text evidence="5">The sequence shown here is derived from an EMBL/GenBank/DDBJ whole genome shotgun (WGS) entry which is preliminary data.</text>
</comment>